<feature type="domain" description="DUF2249" evidence="1">
    <location>
        <begin position="111"/>
        <end position="176"/>
    </location>
</feature>
<gene>
    <name evidence="2" type="ORF">SAMN05421736_10596</name>
</gene>
<dbReference type="SUPFAM" id="SSF64307">
    <property type="entry name" value="SirA-like"/>
    <property type="match status" value="1"/>
</dbReference>
<dbReference type="AlphaFoldDB" id="A0A1H3PKX8"/>
<dbReference type="Proteomes" id="UP000198935">
    <property type="component" value="Unassembled WGS sequence"/>
</dbReference>
<dbReference type="OrthoDB" id="30295at2"/>
<evidence type="ECO:0000313" key="2">
    <source>
        <dbReference type="EMBL" id="SDZ01756.1"/>
    </source>
</evidence>
<sequence>MKAVILDVREDLKNHQDPFKKIMGTVKALKKEEALILHSTILPKPLLMVMKAKGYENKVEKISNDHYQTTFTRRKEGFFSSLFNKEQKEESQTLQQEDNILNTEEKTAYFLDNRGLQPPKPMIRTMKRLETMKQNETLTIHNDRVPVHLLEELKDMAIDYNVEQFPDGSAKISLTKK</sequence>
<dbReference type="InterPro" id="IPR036868">
    <property type="entry name" value="TusA-like_sf"/>
</dbReference>
<dbReference type="Pfam" id="PF10006">
    <property type="entry name" value="DUF2249"/>
    <property type="match status" value="2"/>
</dbReference>
<accession>A0A1H3PKX8</accession>
<dbReference type="InterPro" id="IPR018720">
    <property type="entry name" value="DUF2249"/>
</dbReference>
<dbReference type="EMBL" id="FNPI01000005">
    <property type="protein sequence ID" value="SDZ01756.1"/>
    <property type="molecule type" value="Genomic_DNA"/>
</dbReference>
<evidence type="ECO:0000313" key="3">
    <source>
        <dbReference type="Proteomes" id="UP000198935"/>
    </source>
</evidence>
<name>A0A1H3PKX8_9BACI</name>
<keyword evidence="3" id="KW-1185">Reference proteome</keyword>
<protein>
    <submittedName>
        <fullName evidence="2">Uncharacterized conserved protein</fullName>
    </submittedName>
</protein>
<proteinExistence type="predicted"/>
<evidence type="ECO:0000259" key="1">
    <source>
        <dbReference type="Pfam" id="PF10006"/>
    </source>
</evidence>
<dbReference type="Gene3D" id="3.30.110.40">
    <property type="entry name" value="TusA-like domain"/>
    <property type="match status" value="1"/>
</dbReference>
<reference evidence="3" key="1">
    <citation type="submission" date="2016-10" db="EMBL/GenBank/DDBJ databases">
        <authorList>
            <person name="Varghese N."/>
            <person name="Submissions S."/>
        </authorList>
    </citation>
    <scope>NUCLEOTIDE SEQUENCE [LARGE SCALE GENOMIC DNA]</scope>
    <source>
        <strain evidence="3">SP</strain>
    </source>
</reference>
<dbReference type="STRING" id="1503961.SAMN05421736_10596"/>
<feature type="domain" description="DUF2249" evidence="1">
    <location>
        <begin position="6"/>
        <end position="73"/>
    </location>
</feature>
<organism evidence="2 3">
    <name type="scientific">Evansella caseinilytica</name>
    <dbReference type="NCBI Taxonomy" id="1503961"/>
    <lineage>
        <taxon>Bacteria</taxon>
        <taxon>Bacillati</taxon>
        <taxon>Bacillota</taxon>
        <taxon>Bacilli</taxon>
        <taxon>Bacillales</taxon>
        <taxon>Bacillaceae</taxon>
        <taxon>Evansella</taxon>
    </lineage>
</organism>